<feature type="region of interest" description="Disordered" evidence="7">
    <location>
        <begin position="38"/>
        <end position="100"/>
    </location>
</feature>
<dbReference type="PROSITE" id="PS00939">
    <property type="entry name" value="RIBOSOMAL_L1E"/>
    <property type="match status" value="1"/>
</dbReference>
<dbReference type="GO" id="GO:0006412">
    <property type="term" value="P:translation"/>
    <property type="evidence" value="ECO:0007669"/>
    <property type="project" value="UniProtKB-UniRule"/>
</dbReference>
<sequence>MKATAYDLDGSDAGEVELPSVFETDYRPDVIGRAVRAAQANRKQEYGADEFAGKRTPAESYGSGRGMAHVPRQDGRARRVPQAIKGRKAHPPKAEKDWSESINTKEKRLAVRSAIAATADADLVAERGHRIESDLEFPLVVTDEFEDLEKTREVVDFLETVGLVGDVARADEGRSVRSGRGTTRGRKYKEPSSILFVTSTEAGPSRAARNLAGADVATASEVNAEDLAPGAEGGRLTVWTESAVEEVAER</sequence>
<dbReference type="GO" id="GO:0005840">
    <property type="term" value="C:ribosome"/>
    <property type="evidence" value="ECO:0007669"/>
    <property type="project" value="UniProtKB-KW"/>
</dbReference>
<evidence type="ECO:0000256" key="7">
    <source>
        <dbReference type="SAM" id="MobiDB-lite"/>
    </source>
</evidence>
<comment type="similarity">
    <text evidence="1 6">Belongs to the universal ribosomal protein uL4 family.</text>
</comment>
<dbReference type="GO" id="GO:0019843">
    <property type="term" value="F:rRNA binding"/>
    <property type="evidence" value="ECO:0007669"/>
    <property type="project" value="UniProtKB-UniRule"/>
</dbReference>
<name>A0ABD5QGF0_9EURY</name>
<reference evidence="8 9" key="1">
    <citation type="journal article" date="2019" name="Int. J. Syst. Evol. Microbiol.">
        <title>The Global Catalogue of Microorganisms (GCM) 10K type strain sequencing project: providing services to taxonomists for standard genome sequencing and annotation.</title>
        <authorList>
            <consortium name="The Broad Institute Genomics Platform"/>
            <consortium name="The Broad Institute Genome Sequencing Center for Infectious Disease"/>
            <person name="Wu L."/>
            <person name="Ma J."/>
        </authorList>
    </citation>
    <scope>NUCLEOTIDE SEQUENCE [LARGE SCALE GENOMIC DNA]</scope>
    <source>
        <strain evidence="8 9">CGMCC 1.15824</strain>
    </source>
</reference>
<evidence type="ECO:0000256" key="4">
    <source>
        <dbReference type="ARBA" id="ARBA00022980"/>
    </source>
</evidence>
<evidence type="ECO:0000256" key="5">
    <source>
        <dbReference type="ARBA" id="ARBA00023274"/>
    </source>
</evidence>
<dbReference type="HAMAP" id="MF_01328_A">
    <property type="entry name" value="Ribosomal_uL4_A"/>
    <property type="match status" value="1"/>
</dbReference>
<dbReference type="SUPFAM" id="SSF52166">
    <property type="entry name" value="Ribosomal protein L4"/>
    <property type="match status" value="1"/>
</dbReference>
<comment type="function">
    <text evidence="6">One of the primary rRNA binding proteins, this protein initially binds near the 5'-end of the 23S rRNA. It is important during the early stages of 50S assembly. It makes multiple contacts with different domains of the 23S rRNA in the assembled 50S subunit and ribosome.</text>
</comment>
<dbReference type="InterPro" id="IPR019970">
    <property type="entry name" value="Ribosomall_uL4-arc"/>
</dbReference>
<dbReference type="Proteomes" id="UP001595925">
    <property type="component" value="Unassembled WGS sequence"/>
</dbReference>
<keyword evidence="2 6" id="KW-0699">rRNA-binding</keyword>
<keyword evidence="9" id="KW-1185">Reference proteome</keyword>
<feature type="compositionally biased region" description="Basic and acidic residues" evidence="7">
    <location>
        <begin position="42"/>
        <end position="57"/>
    </location>
</feature>
<protein>
    <recommendedName>
        <fullName evidence="6">Large ribosomal subunit protein uL4</fullName>
    </recommendedName>
</protein>
<dbReference type="Pfam" id="PF00573">
    <property type="entry name" value="Ribosomal_L4"/>
    <property type="match status" value="1"/>
</dbReference>
<dbReference type="InterPro" id="IPR045240">
    <property type="entry name" value="Ribosomal_uL4_euk/arch"/>
</dbReference>
<comment type="function">
    <text evidence="6">Forms part of the polypeptide exit tunnel.</text>
</comment>
<dbReference type="RefSeq" id="WP_224827006.1">
    <property type="nucleotide sequence ID" value="NZ_JAIVEF010000001.1"/>
</dbReference>
<evidence type="ECO:0000256" key="6">
    <source>
        <dbReference type="HAMAP-Rule" id="MF_01328"/>
    </source>
</evidence>
<proteinExistence type="inferred from homology"/>
<dbReference type="EMBL" id="JBHSJG010000036">
    <property type="protein sequence ID" value="MFC4988102.1"/>
    <property type="molecule type" value="Genomic_DNA"/>
</dbReference>
<dbReference type="Gene3D" id="3.40.1370.10">
    <property type="match status" value="1"/>
</dbReference>
<keyword evidence="4 6" id="KW-0689">Ribosomal protein</keyword>
<evidence type="ECO:0000256" key="3">
    <source>
        <dbReference type="ARBA" id="ARBA00022884"/>
    </source>
</evidence>
<evidence type="ECO:0000313" key="8">
    <source>
        <dbReference type="EMBL" id="MFC4988102.1"/>
    </source>
</evidence>
<accession>A0ABD5QGF0</accession>
<dbReference type="NCBIfam" id="TIGR03672">
    <property type="entry name" value="rpl4p_arch"/>
    <property type="match status" value="1"/>
</dbReference>
<comment type="subunit">
    <text evidence="6">Part of the 50S ribosomal subunit.</text>
</comment>
<evidence type="ECO:0000256" key="2">
    <source>
        <dbReference type="ARBA" id="ARBA00022730"/>
    </source>
</evidence>
<dbReference type="InterPro" id="IPR013000">
    <property type="entry name" value="Ribosomal_uL4_euk/arc_CS"/>
</dbReference>
<comment type="caution">
    <text evidence="8">The sequence shown here is derived from an EMBL/GenBank/DDBJ whole genome shotgun (WGS) entry which is preliminary data.</text>
</comment>
<organism evidence="8 9">
    <name type="scientific">Saliphagus infecundisoli</name>
    <dbReference type="NCBI Taxonomy" id="1849069"/>
    <lineage>
        <taxon>Archaea</taxon>
        <taxon>Methanobacteriati</taxon>
        <taxon>Methanobacteriota</taxon>
        <taxon>Stenosarchaea group</taxon>
        <taxon>Halobacteria</taxon>
        <taxon>Halobacteriales</taxon>
        <taxon>Natrialbaceae</taxon>
        <taxon>Saliphagus</taxon>
    </lineage>
</organism>
<evidence type="ECO:0000313" key="9">
    <source>
        <dbReference type="Proteomes" id="UP001595925"/>
    </source>
</evidence>
<dbReference type="InterPro" id="IPR023574">
    <property type="entry name" value="Ribosomal_uL4_dom_sf"/>
</dbReference>
<dbReference type="PANTHER" id="PTHR19431">
    <property type="entry name" value="60S RIBOSOMAL PROTEIN L4"/>
    <property type="match status" value="1"/>
</dbReference>
<keyword evidence="3 6" id="KW-0694">RNA-binding</keyword>
<keyword evidence="5 6" id="KW-0687">Ribonucleoprotein</keyword>
<dbReference type="GO" id="GO:1990904">
    <property type="term" value="C:ribonucleoprotein complex"/>
    <property type="evidence" value="ECO:0007669"/>
    <property type="project" value="UniProtKB-KW"/>
</dbReference>
<dbReference type="InterPro" id="IPR002136">
    <property type="entry name" value="Ribosomal_uL4"/>
</dbReference>
<evidence type="ECO:0000256" key="1">
    <source>
        <dbReference type="ARBA" id="ARBA00010528"/>
    </source>
</evidence>
<gene>
    <name evidence="8" type="primary">rpl4p</name>
    <name evidence="6" type="synonym">rpl4</name>
    <name evidence="8" type="ORF">ACFPFO_10115</name>
</gene>
<dbReference type="AlphaFoldDB" id="A0ABD5QGF0"/>